<feature type="domain" description="DUF732" evidence="2">
    <location>
        <begin position="46"/>
        <end position="112"/>
    </location>
</feature>
<dbReference type="Pfam" id="PF05305">
    <property type="entry name" value="DUF732"/>
    <property type="match status" value="1"/>
</dbReference>
<gene>
    <name evidence="3" type="ORF">A5677_00475</name>
</gene>
<keyword evidence="1" id="KW-1133">Transmembrane helix</keyword>
<reference evidence="3 4" key="1">
    <citation type="submission" date="2016-06" db="EMBL/GenBank/DDBJ databases">
        <authorList>
            <person name="Kjaerup R.B."/>
            <person name="Dalgaard T.S."/>
            <person name="Juul-Madsen H.R."/>
        </authorList>
    </citation>
    <scope>NUCLEOTIDE SEQUENCE [LARGE SCALE GENOMIC DNA]</scope>
    <source>
        <strain evidence="3 4">E3012</strain>
    </source>
</reference>
<organism evidence="3 4">
    <name type="scientific">Mycobacterium malmoense</name>
    <dbReference type="NCBI Taxonomy" id="1780"/>
    <lineage>
        <taxon>Bacteria</taxon>
        <taxon>Bacillati</taxon>
        <taxon>Actinomycetota</taxon>
        <taxon>Actinomycetes</taxon>
        <taxon>Mycobacteriales</taxon>
        <taxon>Mycobacteriaceae</taxon>
        <taxon>Mycobacterium</taxon>
    </lineage>
</organism>
<dbReference type="InterPro" id="IPR007969">
    <property type="entry name" value="DUF732"/>
</dbReference>
<accession>A0A1B9CI80</accession>
<proteinExistence type="predicted"/>
<dbReference type="EMBL" id="MBEE01000285">
    <property type="protein sequence ID" value="OCB41882.1"/>
    <property type="molecule type" value="Genomic_DNA"/>
</dbReference>
<keyword evidence="1" id="KW-0812">Transmembrane</keyword>
<dbReference type="RefSeq" id="WP_176704373.1">
    <property type="nucleotide sequence ID" value="NZ_MBEE01000285.1"/>
</dbReference>
<sequence length="115" mass="12531">MSFEADALMLKRPNISLGNRIVIGVGLVLMAVGTALQLAARAHADENSYLDDLRARGIPFLIPAQAVSDGYRVCRDLREGQSPQLVAQTFGLYYNLVGPQIVDIAQHDLCPDTLH</sequence>
<comment type="caution">
    <text evidence="3">The sequence shown here is derived from an EMBL/GenBank/DDBJ whole genome shotgun (WGS) entry which is preliminary data.</text>
</comment>
<dbReference type="AlphaFoldDB" id="A0A1B9CI80"/>
<keyword evidence="1" id="KW-0472">Membrane</keyword>
<evidence type="ECO:0000259" key="2">
    <source>
        <dbReference type="Pfam" id="PF05305"/>
    </source>
</evidence>
<feature type="transmembrane region" description="Helical" evidence="1">
    <location>
        <begin position="21"/>
        <end position="40"/>
    </location>
</feature>
<dbReference type="Proteomes" id="UP000092683">
    <property type="component" value="Unassembled WGS sequence"/>
</dbReference>
<evidence type="ECO:0000313" key="3">
    <source>
        <dbReference type="EMBL" id="OCB41882.1"/>
    </source>
</evidence>
<evidence type="ECO:0000313" key="4">
    <source>
        <dbReference type="Proteomes" id="UP000092683"/>
    </source>
</evidence>
<protein>
    <recommendedName>
        <fullName evidence="2">DUF732 domain-containing protein</fullName>
    </recommendedName>
</protein>
<name>A0A1B9CI80_MYCMA</name>
<evidence type="ECO:0000256" key="1">
    <source>
        <dbReference type="SAM" id="Phobius"/>
    </source>
</evidence>